<dbReference type="EMBL" id="JBGEHV010000020">
    <property type="protein sequence ID" value="MEY8040339.1"/>
    <property type="molecule type" value="Genomic_DNA"/>
</dbReference>
<dbReference type="RefSeq" id="WP_369774868.1">
    <property type="nucleotide sequence ID" value="NZ_JBGEHV010000020.1"/>
</dbReference>
<keyword evidence="1 3" id="KW-0560">Oxidoreductase</keyword>
<reference evidence="3 4" key="1">
    <citation type="submission" date="2024-08" db="EMBL/GenBank/DDBJ databases">
        <title>Genome mining of Saccharopolyspora cebuensis PGLac3 from Nigerian medicinal plant.</title>
        <authorList>
            <person name="Ezeobiora C.E."/>
            <person name="Igbokwe N.H."/>
            <person name="Amin D.H."/>
            <person name="Mendie U.E."/>
        </authorList>
    </citation>
    <scope>NUCLEOTIDE SEQUENCE [LARGE SCALE GENOMIC DNA]</scope>
    <source>
        <strain evidence="3 4">PGLac3</strain>
    </source>
</reference>
<gene>
    <name evidence="3" type="ORF">AB8O55_13115</name>
</gene>
<dbReference type="PANTHER" id="PTHR43244">
    <property type="match status" value="1"/>
</dbReference>
<dbReference type="InterPro" id="IPR011251">
    <property type="entry name" value="Luciferase-like_dom"/>
</dbReference>
<name>A0ABV4CGV8_9PSEU</name>
<dbReference type="GO" id="GO:0016491">
    <property type="term" value="F:oxidoreductase activity"/>
    <property type="evidence" value="ECO:0007669"/>
    <property type="project" value="UniProtKB-KW"/>
</dbReference>
<dbReference type="PANTHER" id="PTHR43244:SF1">
    <property type="entry name" value="5,10-METHYLENETETRAHYDROMETHANOPTERIN REDUCTASE"/>
    <property type="match status" value="1"/>
</dbReference>
<comment type="caution">
    <text evidence="3">The sequence shown here is derived from an EMBL/GenBank/DDBJ whole genome shotgun (WGS) entry which is preliminary data.</text>
</comment>
<evidence type="ECO:0000313" key="4">
    <source>
        <dbReference type="Proteomes" id="UP001564626"/>
    </source>
</evidence>
<evidence type="ECO:0000259" key="2">
    <source>
        <dbReference type="Pfam" id="PF00296"/>
    </source>
</evidence>
<organism evidence="3 4">
    <name type="scientific">Saccharopolyspora cebuensis</name>
    <dbReference type="NCBI Taxonomy" id="418759"/>
    <lineage>
        <taxon>Bacteria</taxon>
        <taxon>Bacillati</taxon>
        <taxon>Actinomycetota</taxon>
        <taxon>Actinomycetes</taxon>
        <taxon>Pseudonocardiales</taxon>
        <taxon>Pseudonocardiaceae</taxon>
        <taxon>Saccharopolyspora</taxon>
    </lineage>
</organism>
<dbReference type="CDD" id="cd01097">
    <property type="entry name" value="Tetrahydromethanopterin_reductase"/>
    <property type="match status" value="1"/>
</dbReference>
<sequence>MAQRWGITIPLPERPLAEQRELIAALPDLGYTDVWSAEGGAADAFTPLALAATWAPELRLGTAIVPVYTRGPATLAMSAATLAAAAPGRFALGVGTSSDVIVGKWNGIPFEEPYKRVRDTVRFLRAAWTGQKVTERYDTFEVRGFTAGLVPDQPPPILIAALRPGMLRLAGREGDGAIINWLSAEDVRTVVPHVQQGGTGKEVAARIFVMPDVEPDTARGIARRMITAYLNVPVYRAFHEWLGRERLEPMWAAWERGERKEALAAIPDEVVDELVVHGPAGYCRERVQQYVDNGVTTPVLALSAPGDPAEAIRALGLR</sequence>
<accession>A0ABV4CGV8</accession>
<protein>
    <submittedName>
        <fullName evidence="3">LLM class F420-dependent oxidoreductase</fullName>
        <ecNumber evidence="3">1.-.-.-</ecNumber>
    </submittedName>
</protein>
<dbReference type="InterPro" id="IPR036661">
    <property type="entry name" value="Luciferase-like_sf"/>
</dbReference>
<dbReference type="EC" id="1.-.-.-" evidence="3"/>
<dbReference type="InterPro" id="IPR022526">
    <property type="entry name" value="F420_Rv3093c"/>
</dbReference>
<dbReference type="InterPro" id="IPR050564">
    <property type="entry name" value="F420-G6PD/mer"/>
</dbReference>
<dbReference type="SUPFAM" id="SSF51679">
    <property type="entry name" value="Bacterial luciferase-like"/>
    <property type="match status" value="1"/>
</dbReference>
<keyword evidence="4" id="KW-1185">Reference proteome</keyword>
<proteinExistence type="predicted"/>
<dbReference type="Pfam" id="PF00296">
    <property type="entry name" value="Bac_luciferase"/>
    <property type="match status" value="1"/>
</dbReference>
<evidence type="ECO:0000256" key="1">
    <source>
        <dbReference type="ARBA" id="ARBA00023002"/>
    </source>
</evidence>
<evidence type="ECO:0000313" key="3">
    <source>
        <dbReference type="EMBL" id="MEY8040339.1"/>
    </source>
</evidence>
<dbReference type="Proteomes" id="UP001564626">
    <property type="component" value="Unassembled WGS sequence"/>
</dbReference>
<feature type="domain" description="Luciferase-like" evidence="2">
    <location>
        <begin position="14"/>
        <end position="296"/>
    </location>
</feature>
<dbReference type="Gene3D" id="3.20.20.30">
    <property type="entry name" value="Luciferase-like domain"/>
    <property type="match status" value="1"/>
</dbReference>
<dbReference type="NCBIfam" id="TIGR03841">
    <property type="entry name" value="F420_Rv3093c"/>
    <property type="match status" value="1"/>
</dbReference>